<name>X0SMT1_9ZZZZ</name>
<feature type="non-terminal residue" evidence="1">
    <location>
        <position position="1"/>
    </location>
</feature>
<dbReference type="InterPro" id="IPR011032">
    <property type="entry name" value="GroES-like_sf"/>
</dbReference>
<dbReference type="AlphaFoldDB" id="X0SMT1"/>
<evidence type="ECO:0008006" key="2">
    <source>
        <dbReference type="Google" id="ProtNLM"/>
    </source>
</evidence>
<evidence type="ECO:0000313" key="1">
    <source>
        <dbReference type="EMBL" id="GAF82359.1"/>
    </source>
</evidence>
<dbReference type="Gene3D" id="3.90.180.10">
    <property type="entry name" value="Medium-chain alcohol dehydrogenases, catalytic domain"/>
    <property type="match status" value="1"/>
</dbReference>
<gene>
    <name evidence="1" type="ORF">S01H1_09214</name>
</gene>
<dbReference type="EMBL" id="BARS01004705">
    <property type="protein sequence ID" value="GAF82359.1"/>
    <property type="molecule type" value="Genomic_DNA"/>
</dbReference>
<reference evidence="1" key="1">
    <citation type="journal article" date="2014" name="Front. Microbiol.">
        <title>High frequency of phylogenetically diverse reductive dehalogenase-homologous genes in deep subseafloor sedimentary metagenomes.</title>
        <authorList>
            <person name="Kawai M."/>
            <person name="Futagami T."/>
            <person name="Toyoda A."/>
            <person name="Takaki Y."/>
            <person name="Nishi S."/>
            <person name="Hori S."/>
            <person name="Arai W."/>
            <person name="Tsubouchi T."/>
            <person name="Morono Y."/>
            <person name="Uchiyama I."/>
            <person name="Ito T."/>
            <person name="Fujiyama A."/>
            <person name="Inagaki F."/>
            <person name="Takami H."/>
        </authorList>
    </citation>
    <scope>NUCLEOTIDE SEQUENCE</scope>
    <source>
        <strain evidence="1">Expedition CK06-06</strain>
    </source>
</reference>
<comment type="caution">
    <text evidence="1">The sequence shown here is derived from an EMBL/GenBank/DDBJ whole genome shotgun (WGS) entry which is preliminary data.</text>
</comment>
<dbReference type="SUPFAM" id="SSF50129">
    <property type="entry name" value="GroES-like"/>
    <property type="match status" value="1"/>
</dbReference>
<accession>X0SMT1</accession>
<protein>
    <recommendedName>
        <fullName evidence="2">Alcohol dehydrogenase</fullName>
    </recommendedName>
</protein>
<sequence length="47" mass="5355">RYVDFYLTGKLQLDDMVSQRLPLERVNEALAALKQGEVARSVLVFDS</sequence>
<organism evidence="1">
    <name type="scientific">marine sediment metagenome</name>
    <dbReference type="NCBI Taxonomy" id="412755"/>
    <lineage>
        <taxon>unclassified sequences</taxon>
        <taxon>metagenomes</taxon>
        <taxon>ecological metagenomes</taxon>
    </lineage>
</organism>
<proteinExistence type="predicted"/>